<evidence type="ECO:0000313" key="2">
    <source>
        <dbReference type="EMBL" id="MBL6456056.1"/>
    </source>
</evidence>
<accession>A0ABS1V311</accession>
<sequence>MARILAIDGALARCSAALLEDGVLRAARAEAGDRGHAALLPPMAEAVLAEAGLRATQLDAVAVVVGPGGFTGLRAALALAEGIGLAAGRPLIGVTTGEALAAAVPEAVRASRAVWAVVDNRRGRVLLERIPPGSLAATALPEPVTEAELPLPRGPVAVAGDAALAVAARLAARGEDALLTESRLPDAAAAGLVAALRLAGRLPPREARPLYVEPPAVRPPG</sequence>
<dbReference type="PANTHER" id="PTHR11735">
    <property type="entry name" value="TRNA N6-ADENOSINE THREONYLCARBAMOYLTRANSFERASE"/>
    <property type="match status" value="1"/>
</dbReference>
<organism evidence="2 3">
    <name type="scientific">Belnapia mucosa</name>
    <dbReference type="NCBI Taxonomy" id="2804532"/>
    <lineage>
        <taxon>Bacteria</taxon>
        <taxon>Pseudomonadati</taxon>
        <taxon>Pseudomonadota</taxon>
        <taxon>Alphaproteobacteria</taxon>
        <taxon>Acetobacterales</taxon>
        <taxon>Roseomonadaceae</taxon>
        <taxon>Belnapia</taxon>
    </lineage>
</organism>
<dbReference type="RefSeq" id="WP_202825795.1">
    <property type="nucleotide sequence ID" value="NZ_JAEUXJ010000004.1"/>
</dbReference>
<dbReference type="NCBIfam" id="TIGR03725">
    <property type="entry name" value="T6A_YeaZ"/>
    <property type="match status" value="1"/>
</dbReference>
<dbReference type="InterPro" id="IPR022496">
    <property type="entry name" value="T6A_TsaB"/>
</dbReference>
<dbReference type="Gene3D" id="3.30.420.40">
    <property type="match status" value="2"/>
</dbReference>
<protein>
    <submittedName>
        <fullName evidence="2">tRNA (Adenosine(37)-N6)-threonylcarbamoyltransferase complex dimerization subunit type 1 TsaB</fullName>
    </submittedName>
</protein>
<dbReference type="SUPFAM" id="SSF53067">
    <property type="entry name" value="Actin-like ATPase domain"/>
    <property type="match status" value="1"/>
</dbReference>
<evidence type="ECO:0000313" key="3">
    <source>
        <dbReference type="Proteomes" id="UP000606490"/>
    </source>
</evidence>
<dbReference type="EMBL" id="JAEUXJ010000004">
    <property type="protein sequence ID" value="MBL6456056.1"/>
    <property type="molecule type" value="Genomic_DNA"/>
</dbReference>
<reference evidence="2 3" key="1">
    <citation type="submission" date="2021-01" db="EMBL/GenBank/DDBJ databases">
        <title>Belnapia mucosa sp. nov. and Belnapia arida sp. nov., isolated from the Tabernas Desert (Almeria, Spain).</title>
        <authorList>
            <person name="Molina-Menor E."/>
            <person name="Vidal-Verdu A."/>
            <person name="Calonge A."/>
            <person name="Satari L."/>
            <person name="Pereto Magraner J."/>
            <person name="Porcar Miralles M."/>
        </authorList>
    </citation>
    <scope>NUCLEOTIDE SEQUENCE [LARGE SCALE GENOMIC DNA]</scope>
    <source>
        <strain evidence="2 3">T6</strain>
    </source>
</reference>
<evidence type="ECO:0000259" key="1">
    <source>
        <dbReference type="Pfam" id="PF00814"/>
    </source>
</evidence>
<dbReference type="Proteomes" id="UP000606490">
    <property type="component" value="Unassembled WGS sequence"/>
</dbReference>
<dbReference type="Pfam" id="PF00814">
    <property type="entry name" value="TsaD"/>
    <property type="match status" value="1"/>
</dbReference>
<dbReference type="PANTHER" id="PTHR11735:SF11">
    <property type="entry name" value="TRNA THREONYLCARBAMOYLADENOSINE BIOSYNTHESIS PROTEIN TSAB"/>
    <property type="match status" value="1"/>
</dbReference>
<proteinExistence type="predicted"/>
<feature type="domain" description="Gcp-like" evidence="1">
    <location>
        <begin position="33"/>
        <end position="126"/>
    </location>
</feature>
<name>A0ABS1V311_9PROT</name>
<dbReference type="InterPro" id="IPR000905">
    <property type="entry name" value="Gcp-like_dom"/>
</dbReference>
<keyword evidence="3" id="KW-1185">Reference proteome</keyword>
<comment type="caution">
    <text evidence="2">The sequence shown here is derived from an EMBL/GenBank/DDBJ whole genome shotgun (WGS) entry which is preliminary data.</text>
</comment>
<gene>
    <name evidence="2" type="primary">tsaB</name>
    <name evidence="2" type="ORF">JMJ55_12035</name>
</gene>
<dbReference type="InterPro" id="IPR043129">
    <property type="entry name" value="ATPase_NBD"/>
</dbReference>